<evidence type="ECO:0000313" key="3">
    <source>
        <dbReference type="EMBL" id="MBS6620882.1"/>
    </source>
</evidence>
<dbReference type="Pfam" id="PF02517">
    <property type="entry name" value="Rce1-like"/>
    <property type="match status" value="1"/>
</dbReference>
<feature type="transmembrane region" description="Helical" evidence="1">
    <location>
        <begin position="241"/>
        <end position="260"/>
    </location>
</feature>
<keyword evidence="1" id="KW-0812">Transmembrane</keyword>
<feature type="transmembrane region" description="Helical" evidence="1">
    <location>
        <begin position="208"/>
        <end position="229"/>
    </location>
</feature>
<feature type="transmembrane region" description="Helical" evidence="1">
    <location>
        <begin position="122"/>
        <end position="143"/>
    </location>
</feature>
<feature type="transmembrane region" description="Helical" evidence="1">
    <location>
        <begin position="80"/>
        <end position="102"/>
    </location>
</feature>
<evidence type="ECO:0000259" key="2">
    <source>
        <dbReference type="Pfam" id="PF02517"/>
    </source>
</evidence>
<dbReference type="GO" id="GO:0080120">
    <property type="term" value="P:CAAX-box protein maturation"/>
    <property type="evidence" value="ECO:0007669"/>
    <property type="project" value="UniProtKB-ARBA"/>
</dbReference>
<comment type="caution">
    <text evidence="3">The sequence shown here is derived from an EMBL/GenBank/DDBJ whole genome shotgun (WGS) entry which is preliminary data.</text>
</comment>
<keyword evidence="1" id="KW-1133">Transmembrane helix</keyword>
<name>A0A9E1LZ80_9FIRM</name>
<gene>
    <name evidence="3" type="ORF">KH315_01765</name>
</gene>
<dbReference type="AlphaFoldDB" id="A0A9E1LZ80"/>
<keyword evidence="3" id="KW-0482">Metalloprotease</keyword>
<dbReference type="GO" id="GO:0004175">
    <property type="term" value="F:endopeptidase activity"/>
    <property type="evidence" value="ECO:0007669"/>
    <property type="project" value="UniProtKB-ARBA"/>
</dbReference>
<feature type="transmembrane region" description="Helical" evidence="1">
    <location>
        <begin position="155"/>
        <end position="174"/>
    </location>
</feature>
<evidence type="ECO:0000256" key="1">
    <source>
        <dbReference type="SAM" id="Phobius"/>
    </source>
</evidence>
<proteinExistence type="predicted"/>
<keyword evidence="1" id="KW-0472">Membrane</keyword>
<dbReference type="InterPro" id="IPR003675">
    <property type="entry name" value="Rce1/LyrA-like_dom"/>
</dbReference>
<keyword evidence="3" id="KW-0645">Protease</keyword>
<organism evidence="3 4">
    <name type="scientific">Faecalibacterium prausnitzii</name>
    <dbReference type="NCBI Taxonomy" id="853"/>
    <lineage>
        <taxon>Bacteria</taxon>
        <taxon>Bacillati</taxon>
        <taxon>Bacillota</taxon>
        <taxon>Clostridia</taxon>
        <taxon>Eubacteriales</taxon>
        <taxon>Oscillospiraceae</taxon>
        <taxon>Faecalibacterium</taxon>
    </lineage>
</organism>
<dbReference type="InterPro" id="IPR052710">
    <property type="entry name" value="CAAX_protease"/>
</dbReference>
<keyword evidence="3" id="KW-0378">Hydrolase</keyword>
<evidence type="ECO:0000313" key="4">
    <source>
        <dbReference type="Proteomes" id="UP000811365"/>
    </source>
</evidence>
<protein>
    <submittedName>
        <fullName evidence="3">CPBP family intramembrane metalloprotease</fullName>
    </submittedName>
</protein>
<feature type="domain" description="CAAX prenyl protease 2/Lysostaphin resistance protein A-like" evidence="2">
    <location>
        <begin position="117"/>
        <end position="220"/>
    </location>
</feature>
<dbReference type="GO" id="GO:0008237">
    <property type="term" value="F:metallopeptidase activity"/>
    <property type="evidence" value="ECO:0007669"/>
    <property type="project" value="UniProtKB-KW"/>
</dbReference>
<dbReference type="Proteomes" id="UP000811365">
    <property type="component" value="Unassembled WGS sequence"/>
</dbReference>
<sequence>MLKRLRSAHPMLYCLVAEVLFLGMLFVASLLSLLLILFVVRDIDAVDDYMLTFMQEAVGVLVAWFFLARTGKSGLLRRRGSGFFNGLLVGLYPIALIGYNAYNTLLFGRPEGDMLPAWHVVWFLIGMTSVGVAEEFLFRGVIAQTLLEHFGTSRVGVWKACLLSGLYFGAAHLTNLTGSAPLGVLMQCVFAASLGTLLAAVYFRTGNIWVTVFIHAAMDITSMLIGGLYGTETVADSISTYDITMLTSIAVYLIPTAFLLRKKKIGEVELYFGRDVPSEKE</sequence>
<dbReference type="PANTHER" id="PTHR36435">
    <property type="entry name" value="SLR1288 PROTEIN"/>
    <property type="match status" value="1"/>
</dbReference>
<dbReference type="PANTHER" id="PTHR36435:SF1">
    <property type="entry name" value="CAAX AMINO TERMINAL PROTEASE FAMILY PROTEIN"/>
    <property type="match status" value="1"/>
</dbReference>
<accession>A0A9E1LZ80</accession>
<dbReference type="EMBL" id="JAGZYH010000003">
    <property type="protein sequence ID" value="MBS6620882.1"/>
    <property type="molecule type" value="Genomic_DNA"/>
</dbReference>
<feature type="transmembrane region" description="Helical" evidence="1">
    <location>
        <begin position="180"/>
        <end position="201"/>
    </location>
</feature>
<feature type="transmembrane region" description="Helical" evidence="1">
    <location>
        <begin position="49"/>
        <end position="68"/>
    </location>
</feature>
<reference evidence="3" key="1">
    <citation type="submission" date="2021-02" db="EMBL/GenBank/DDBJ databases">
        <title>Infant gut strain persistence is associated with maternal origin, phylogeny, and functional potential including surface adhesion and iron acquisition.</title>
        <authorList>
            <person name="Lou Y.C."/>
        </authorList>
    </citation>
    <scope>NUCLEOTIDE SEQUENCE</scope>
    <source>
        <strain evidence="3">L2_039_000G1_dasL2_039_000G1_maxbin2.maxbin.077</strain>
    </source>
</reference>
<feature type="transmembrane region" description="Helical" evidence="1">
    <location>
        <begin position="12"/>
        <end position="37"/>
    </location>
</feature>